<feature type="transmembrane region" description="Helical" evidence="1">
    <location>
        <begin position="45"/>
        <end position="64"/>
    </location>
</feature>
<comment type="caution">
    <text evidence="2">The sequence shown here is derived from an EMBL/GenBank/DDBJ whole genome shotgun (WGS) entry which is preliminary data.</text>
</comment>
<proteinExistence type="predicted"/>
<dbReference type="Proteomes" id="UP001500298">
    <property type="component" value="Unassembled WGS sequence"/>
</dbReference>
<evidence type="ECO:0008006" key="4">
    <source>
        <dbReference type="Google" id="ProtNLM"/>
    </source>
</evidence>
<sequence>MKYILLKTTLVALSAGLLQLVLPWWSIAIAAFAVNIIIGSRKFSSFLSGFLGVGILWAIVAWNIDQANASLLSSKIAEILQAPNPVSVMLFTALVGGLVGGMGGLTGGILNGSKR</sequence>
<feature type="transmembrane region" description="Helical" evidence="1">
    <location>
        <begin position="88"/>
        <end position="110"/>
    </location>
</feature>
<keyword evidence="1" id="KW-0472">Membrane</keyword>
<keyword evidence="3" id="KW-1185">Reference proteome</keyword>
<protein>
    <recommendedName>
        <fullName evidence="4">TIGR04086 family membrane protein</fullName>
    </recommendedName>
</protein>
<dbReference type="EMBL" id="BAABJX010000036">
    <property type="protein sequence ID" value="GAA4838824.1"/>
    <property type="molecule type" value="Genomic_DNA"/>
</dbReference>
<evidence type="ECO:0000256" key="1">
    <source>
        <dbReference type="SAM" id="Phobius"/>
    </source>
</evidence>
<evidence type="ECO:0000313" key="2">
    <source>
        <dbReference type="EMBL" id="GAA4838824.1"/>
    </source>
</evidence>
<gene>
    <name evidence="2" type="ORF">GCM10023331_25080</name>
</gene>
<accession>A0ABP9DIS8</accession>
<organism evidence="2 3">
    <name type="scientific">Algivirga pacifica</name>
    <dbReference type="NCBI Taxonomy" id="1162670"/>
    <lineage>
        <taxon>Bacteria</taxon>
        <taxon>Pseudomonadati</taxon>
        <taxon>Bacteroidota</taxon>
        <taxon>Cytophagia</taxon>
        <taxon>Cytophagales</taxon>
        <taxon>Flammeovirgaceae</taxon>
        <taxon>Algivirga</taxon>
    </lineage>
</organism>
<name>A0ABP9DIS8_9BACT</name>
<keyword evidence="1" id="KW-0812">Transmembrane</keyword>
<reference evidence="3" key="1">
    <citation type="journal article" date="2019" name="Int. J. Syst. Evol. Microbiol.">
        <title>The Global Catalogue of Microorganisms (GCM) 10K type strain sequencing project: providing services to taxonomists for standard genome sequencing and annotation.</title>
        <authorList>
            <consortium name="The Broad Institute Genomics Platform"/>
            <consortium name="The Broad Institute Genome Sequencing Center for Infectious Disease"/>
            <person name="Wu L."/>
            <person name="Ma J."/>
        </authorList>
    </citation>
    <scope>NUCLEOTIDE SEQUENCE [LARGE SCALE GENOMIC DNA]</scope>
    <source>
        <strain evidence="3">JCM 18326</strain>
    </source>
</reference>
<dbReference type="RefSeq" id="WP_345372308.1">
    <property type="nucleotide sequence ID" value="NZ_BAABJX010000036.1"/>
</dbReference>
<keyword evidence="1" id="KW-1133">Transmembrane helix</keyword>
<feature type="transmembrane region" description="Helical" evidence="1">
    <location>
        <begin position="20"/>
        <end position="38"/>
    </location>
</feature>
<evidence type="ECO:0000313" key="3">
    <source>
        <dbReference type="Proteomes" id="UP001500298"/>
    </source>
</evidence>